<dbReference type="Gene3D" id="3.40.50.1110">
    <property type="entry name" value="SGNH hydrolase"/>
    <property type="match status" value="1"/>
</dbReference>
<keyword evidence="3" id="KW-1185">Reference proteome</keyword>
<sequence>MLSINSGSVTSVFHLNGCLPPLDHVAPRREGFAQVYEQELQKEAVGADSKQGYQVIFYGDSITETWKGTDMGRECPRCAGVPDVLDKHFGMYTTGIYAVGGDQVDHLMYRLQHRELLKRHPPKVSVLLIGTNDLGAASCFPGGGAPITRAANATAQRILEMLEYMRANNPKTEIVLLSLLPRGGQTDQTWWDWPNRFSKAIEIINAHQKNFAKTMEGVHYVDCTAPFLPNGKLDENLMPDALHPNAEGMDLFAACFAEDVHHYMGRATSF</sequence>
<dbReference type="InterPro" id="IPR036514">
    <property type="entry name" value="SGNH_hydro_sf"/>
</dbReference>
<dbReference type="AlphaFoldDB" id="A0AAW1SU24"/>
<evidence type="ECO:0000259" key="1">
    <source>
        <dbReference type="Pfam" id="PF13472"/>
    </source>
</evidence>
<gene>
    <name evidence="2" type="ORF">WJX84_002342</name>
</gene>
<evidence type="ECO:0000313" key="3">
    <source>
        <dbReference type="Proteomes" id="UP001485043"/>
    </source>
</evidence>
<accession>A0AAW1SU24</accession>
<dbReference type="Pfam" id="PF13472">
    <property type="entry name" value="Lipase_GDSL_2"/>
    <property type="match status" value="1"/>
</dbReference>
<organism evidence="2 3">
    <name type="scientific">Apatococcus fuscideae</name>
    <dbReference type="NCBI Taxonomy" id="2026836"/>
    <lineage>
        <taxon>Eukaryota</taxon>
        <taxon>Viridiplantae</taxon>
        <taxon>Chlorophyta</taxon>
        <taxon>core chlorophytes</taxon>
        <taxon>Trebouxiophyceae</taxon>
        <taxon>Chlorellales</taxon>
        <taxon>Chlorellaceae</taxon>
        <taxon>Apatococcus</taxon>
    </lineage>
</organism>
<feature type="domain" description="SGNH hydrolase-type esterase" evidence="1">
    <location>
        <begin position="57"/>
        <end position="250"/>
    </location>
</feature>
<dbReference type="EMBL" id="JALJOV010001037">
    <property type="protein sequence ID" value="KAK9855803.1"/>
    <property type="molecule type" value="Genomic_DNA"/>
</dbReference>
<dbReference type="Proteomes" id="UP001485043">
    <property type="component" value="Unassembled WGS sequence"/>
</dbReference>
<dbReference type="InterPro" id="IPR051532">
    <property type="entry name" value="Ester_Hydrolysis_Enzymes"/>
</dbReference>
<dbReference type="PANTHER" id="PTHR30383">
    <property type="entry name" value="THIOESTERASE 1/PROTEASE 1/LYSOPHOSPHOLIPASE L1"/>
    <property type="match status" value="1"/>
</dbReference>
<name>A0AAW1SU24_9CHLO</name>
<dbReference type="SUPFAM" id="SSF52266">
    <property type="entry name" value="SGNH hydrolase"/>
    <property type="match status" value="1"/>
</dbReference>
<protein>
    <recommendedName>
        <fullName evidence="1">SGNH hydrolase-type esterase domain-containing protein</fullName>
    </recommendedName>
</protein>
<evidence type="ECO:0000313" key="2">
    <source>
        <dbReference type="EMBL" id="KAK9855803.1"/>
    </source>
</evidence>
<proteinExistence type="predicted"/>
<dbReference type="InterPro" id="IPR013830">
    <property type="entry name" value="SGNH_hydro"/>
</dbReference>
<reference evidence="2 3" key="1">
    <citation type="journal article" date="2024" name="Nat. Commun.">
        <title>Phylogenomics reveals the evolutionary origins of lichenization in chlorophyte algae.</title>
        <authorList>
            <person name="Puginier C."/>
            <person name="Libourel C."/>
            <person name="Otte J."/>
            <person name="Skaloud P."/>
            <person name="Haon M."/>
            <person name="Grisel S."/>
            <person name="Petersen M."/>
            <person name="Berrin J.G."/>
            <person name="Delaux P.M."/>
            <person name="Dal Grande F."/>
            <person name="Keller J."/>
        </authorList>
    </citation>
    <scope>NUCLEOTIDE SEQUENCE [LARGE SCALE GENOMIC DNA]</scope>
    <source>
        <strain evidence="2 3">SAG 2523</strain>
    </source>
</reference>
<comment type="caution">
    <text evidence="2">The sequence shown here is derived from an EMBL/GenBank/DDBJ whole genome shotgun (WGS) entry which is preliminary data.</text>
</comment>